<dbReference type="EMBL" id="JASBWR010000160">
    <property type="protein sequence ID" value="KAJ9090854.1"/>
    <property type="molecule type" value="Genomic_DNA"/>
</dbReference>
<evidence type="ECO:0000313" key="1">
    <source>
        <dbReference type="EMBL" id="KAJ9090854.1"/>
    </source>
</evidence>
<name>A0ACC2UVU9_9TREE</name>
<proteinExistence type="predicted"/>
<keyword evidence="2" id="KW-1185">Reference proteome</keyword>
<evidence type="ECO:0000313" key="2">
    <source>
        <dbReference type="Proteomes" id="UP001241377"/>
    </source>
</evidence>
<dbReference type="Proteomes" id="UP001241377">
    <property type="component" value="Unassembled WGS sequence"/>
</dbReference>
<gene>
    <name evidence="1" type="primary">ATG27</name>
    <name evidence="1" type="ORF">QFC19_009364</name>
</gene>
<comment type="caution">
    <text evidence="1">The sequence shown here is derived from an EMBL/GenBank/DDBJ whole genome shotgun (WGS) entry which is preliminary data.</text>
</comment>
<protein>
    <submittedName>
        <fullName evidence="1">Type II membrane protein</fullName>
    </submittedName>
</protein>
<organism evidence="1 2">
    <name type="scientific">Naganishia cerealis</name>
    <dbReference type="NCBI Taxonomy" id="610337"/>
    <lineage>
        <taxon>Eukaryota</taxon>
        <taxon>Fungi</taxon>
        <taxon>Dikarya</taxon>
        <taxon>Basidiomycota</taxon>
        <taxon>Agaricomycotina</taxon>
        <taxon>Tremellomycetes</taxon>
        <taxon>Filobasidiales</taxon>
        <taxon>Filobasidiaceae</taxon>
        <taxon>Naganishia</taxon>
    </lineage>
</organism>
<reference evidence="1" key="1">
    <citation type="submission" date="2023-04" db="EMBL/GenBank/DDBJ databases">
        <title>Draft Genome sequencing of Naganishia species isolated from polar environments using Oxford Nanopore Technology.</title>
        <authorList>
            <person name="Leo P."/>
            <person name="Venkateswaran K."/>
        </authorList>
    </citation>
    <scope>NUCLEOTIDE SEQUENCE</scope>
    <source>
        <strain evidence="1">MNA-CCFEE 5261</strain>
    </source>
</reference>
<sequence length="259" mass="29109">MWFPILTWLVTTAVALDCSAKDLDSYNFALLQGTHAVESVKDTPPSTTKTTWYFGICELVSSKKAPACPKNVDICGVTEVKVDKDYIVTQVVGFNSNLEKKYTPVESKNENGIKISYKGANWGSSLVNAEVYYICAEDKDGDDTFTVESWDDEMLFAQVKSKAACVTSKDDKKKPKKPEDNGESWGWFTWIFIFMVLFLSIYIIGGAWFQYNKGNAIDFQSALREVLENFVDLVRGLPLFIREIIEKVTGSNRGEYSAV</sequence>
<accession>A0ACC2UVU9</accession>